<dbReference type="InterPro" id="IPR000515">
    <property type="entry name" value="MetI-like"/>
</dbReference>
<dbReference type="NCBIfam" id="TIGR02141">
    <property type="entry name" value="modB_ABC"/>
    <property type="match status" value="1"/>
</dbReference>
<feature type="transmembrane region" description="Helical" evidence="8">
    <location>
        <begin position="76"/>
        <end position="101"/>
    </location>
</feature>
<protein>
    <recommendedName>
        <fullName evidence="9">Molybdenum transport system permease</fullName>
    </recommendedName>
</protein>
<keyword evidence="3 8" id="KW-0813">Transport</keyword>
<dbReference type="EMBL" id="JANGAC010000026">
    <property type="protein sequence ID" value="MCQ4925646.1"/>
    <property type="molecule type" value="Genomic_DNA"/>
</dbReference>
<dbReference type="PANTHER" id="PTHR30183">
    <property type="entry name" value="MOLYBDENUM TRANSPORT SYSTEM PERMEASE PROTEIN MODB"/>
    <property type="match status" value="1"/>
</dbReference>
<dbReference type="PANTHER" id="PTHR30183:SF3">
    <property type="entry name" value="MOLYBDENUM TRANSPORT SYSTEM PERMEASE PROTEIN MODB"/>
    <property type="match status" value="1"/>
</dbReference>
<sequence>MSYSPLLISLKAAVIATIITFICGIYAAYLTTKLKRFKGLVDGFLTLPLVLPPTVVGFFLLVFLGKNSFIGKFLALYDVSIVFSSTATIIASAVVSFPLMYRTARGAFEQLDRNMIYVARTLGLSEHEIFLKIMLPNSFSSIIAGTILAFARALGEFGATIMLAGNIPGKTQTMAVAVYSAVQGGNRALAYKWVAIMVAISFIAILIMNKLESVKINKVGKGGN</sequence>
<keyword evidence="5 8" id="KW-0812">Transmembrane</keyword>
<comment type="subcellular location">
    <subcellularLocation>
        <location evidence="1 8">Cell membrane</location>
        <topology evidence="1 8">Multi-pass membrane protein</topology>
    </subcellularLocation>
</comment>
<evidence type="ECO:0000313" key="12">
    <source>
        <dbReference type="Proteomes" id="UP001524478"/>
    </source>
</evidence>
<feature type="domain" description="ABC transmembrane type-1" evidence="10">
    <location>
        <begin position="6"/>
        <end position="212"/>
    </location>
</feature>
<evidence type="ECO:0000256" key="8">
    <source>
        <dbReference type="RuleBase" id="RU363032"/>
    </source>
</evidence>
<organism evidence="11 12">
    <name type="scientific">Tissierella carlieri</name>
    <dbReference type="NCBI Taxonomy" id="689904"/>
    <lineage>
        <taxon>Bacteria</taxon>
        <taxon>Bacillati</taxon>
        <taxon>Bacillota</taxon>
        <taxon>Tissierellia</taxon>
        <taxon>Tissierellales</taxon>
        <taxon>Tissierellaceae</taxon>
        <taxon>Tissierella</taxon>
    </lineage>
</organism>
<keyword evidence="9" id="KW-0500">Molybdenum</keyword>
<keyword evidence="6 8" id="KW-1133">Transmembrane helix</keyword>
<evidence type="ECO:0000313" key="11">
    <source>
        <dbReference type="EMBL" id="MCQ4925646.1"/>
    </source>
</evidence>
<evidence type="ECO:0000256" key="6">
    <source>
        <dbReference type="ARBA" id="ARBA00022989"/>
    </source>
</evidence>
<dbReference type="CDD" id="cd06261">
    <property type="entry name" value="TM_PBP2"/>
    <property type="match status" value="1"/>
</dbReference>
<gene>
    <name evidence="11" type="primary">modB</name>
    <name evidence="11" type="ORF">NE686_21295</name>
</gene>
<keyword evidence="12" id="KW-1185">Reference proteome</keyword>
<evidence type="ECO:0000256" key="7">
    <source>
        <dbReference type="ARBA" id="ARBA00023136"/>
    </source>
</evidence>
<name>A0ABT1SGN8_9FIRM</name>
<keyword evidence="4 9" id="KW-1003">Cell membrane</keyword>
<dbReference type="Pfam" id="PF00528">
    <property type="entry name" value="BPD_transp_1"/>
    <property type="match status" value="1"/>
</dbReference>
<evidence type="ECO:0000256" key="5">
    <source>
        <dbReference type="ARBA" id="ARBA00022692"/>
    </source>
</evidence>
<dbReference type="Proteomes" id="UP001524478">
    <property type="component" value="Unassembled WGS sequence"/>
</dbReference>
<proteinExistence type="inferred from homology"/>
<comment type="caution">
    <text evidence="11">The sequence shown here is derived from an EMBL/GenBank/DDBJ whole genome shotgun (WGS) entry which is preliminary data.</text>
</comment>
<feature type="transmembrane region" description="Helical" evidence="8">
    <location>
        <begin position="142"/>
        <end position="164"/>
    </location>
</feature>
<evidence type="ECO:0000256" key="3">
    <source>
        <dbReference type="ARBA" id="ARBA00022448"/>
    </source>
</evidence>
<dbReference type="PROSITE" id="PS50928">
    <property type="entry name" value="ABC_TM1"/>
    <property type="match status" value="1"/>
</dbReference>
<comment type="similarity">
    <text evidence="2 9">Belongs to the binding-protein-dependent transport system permease family. CysTW subfamily.</text>
</comment>
<evidence type="ECO:0000256" key="2">
    <source>
        <dbReference type="ARBA" id="ARBA00007069"/>
    </source>
</evidence>
<evidence type="ECO:0000256" key="1">
    <source>
        <dbReference type="ARBA" id="ARBA00004651"/>
    </source>
</evidence>
<dbReference type="RefSeq" id="WP_216560137.1">
    <property type="nucleotide sequence ID" value="NZ_JAHLOH010000040.1"/>
</dbReference>
<reference evidence="11 12" key="1">
    <citation type="submission" date="2022-06" db="EMBL/GenBank/DDBJ databases">
        <title>Isolation of gut microbiota from human fecal samples.</title>
        <authorList>
            <person name="Pamer E.G."/>
            <person name="Barat B."/>
            <person name="Waligurski E."/>
            <person name="Medina S."/>
            <person name="Paddock L."/>
            <person name="Mostad J."/>
        </authorList>
    </citation>
    <scope>NUCLEOTIDE SEQUENCE [LARGE SCALE GENOMIC DNA]</scope>
    <source>
        <strain evidence="11 12">DFI.7.95</strain>
    </source>
</reference>
<comment type="function">
    <text evidence="9">Part of the binding-protein-dependent transport system for molybdenum; probably responsible for the translocation of the substrate across the membrane.</text>
</comment>
<dbReference type="InterPro" id="IPR011867">
    <property type="entry name" value="ModB_ABC"/>
</dbReference>
<evidence type="ECO:0000259" key="10">
    <source>
        <dbReference type="PROSITE" id="PS50928"/>
    </source>
</evidence>
<accession>A0ABT1SGN8</accession>
<feature type="transmembrane region" description="Helical" evidence="8">
    <location>
        <begin position="190"/>
        <end position="208"/>
    </location>
</feature>
<feature type="transmembrane region" description="Helical" evidence="8">
    <location>
        <begin position="44"/>
        <end position="64"/>
    </location>
</feature>
<keyword evidence="7 8" id="KW-0472">Membrane</keyword>
<evidence type="ECO:0000256" key="4">
    <source>
        <dbReference type="ARBA" id="ARBA00022475"/>
    </source>
</evidence>
<evidence type="ECO:0000256" key="9">
    <source>
        <dbReference type="RuleBase" id="RU365097"/>
    </source>
</evidence>
<feature type="transmembrane region" description="Helical" evidence="8">
    <location>
        <begin position="12"/>
        <end position="32"/>
    </location>
</feature>